<organism evidence="1">
    <name type="scientific">Anguilla anguilla</name>
    <name type="common">European freshwater eel</name>
    <name type="synonym">Muraena anguilla</name>
    <dbReference type="NCBI Taxonomy" id="7936"/>
    <lineage>
        <taxon>Eukaryota</taxon>
        <taxon>Metazoa</taxon>
        <taxon>Chordata</taxon>
        <taxon>Craniata</taxon>
        <taxon>Vertebrata</taxon>
        <taxon>Euteleostomi</taxon>
        <taxon>Actinopterygii</taxon>
        <taxon>Neopterygii</taxon>
        <taxon>Teleostei</taxon>
        <taxon>Anguilliformes</taxon>
        <taxon>Anguillidae</taxon>
        <taxon>Anguilla</taxon>
    </lineage>
</organism>
<sequence>MAAQRTVRLCKESVGIFVSVGGGGAVIFTHTLQNLIQQSLVVWAQRRKDRFQCGTSGFRLFFPCIQVDLDVISRPRGAT</sequence>
<dbReference type="EMBL" id="GBXM01101368">
    <property type="protein sequence ID" value="JAH07209.1"/>
    <property type="molecule type" value="Transcribed_RNA"/>
</dbReference>
<proteinExistence type="predicted"/>
<protein>
    <submittedName>
        <fullName evidence="1">Uncharacterized protein</fullName>
    </submittedName>
</protein>
<name>A0A0E9PRR1_ANGAN</name>
<reference evidence="1" key="2">
    <citation type="journal article" date="2015" name="Fish Shellfish Immunol.">
        <title>Early steps in the European eel (Anguilla anguilla)-Vibrio vulnificus interaction in the gills: Role of the RtxA13 toxin.</title>
        <authorList>
            <person name="Callol A."/>
            <person name="Pajuelo D."/>
            <person name="Ebbesson L."/>
            <person name="Teles M."/>
            <person name="MacKenzie S."/>
            <person name="Amaro C."/>
        </authorList>
    </citation>
    <scope>NUCLEOTIDE SEQUENCE</scope>
</reference>
<accession>A0A0E9PRR1</accession>
<dbReference type="AlphaFoldDB" id="A0A0E9PRR1"/>
<reference evidence="1" key="1">
    <citation type="submission" date="2014-11" db="EMBL/GenBank/DDBJ databases">
        <authorList>
            <person name="Amaro Gonzalez C."/>
        </authorList>
    </citation>
    <scope>NUCLEOTIDE SEQUENCE</scope>
</reference>
<evidence type="ECO:0000313" key="1">
    <source>
        <dbReference type="EMBL" id="JAH07209.1"/>
    </source>
</evidence>